<keyword evidence="3" id="KW-0547">Nucleotide-binding</keyword>
<dbReference type="SUPFAM" id="SSF81660">
    <property type="entry name" value="Metal cation-transporting ATPase, ATP-binding domain N"/>
    <property type="match status" value="1"/>
</dbReference>
<dbReference type="Pfam" id="PF00689">
    <property type="entry name" value="Cation_ATPase_C"/>
    <property type="match status" value="1"/>
</dbReference>
<feature type="transmembrane region" description="Helical" evidence="8">
    <location>
        <begin position="720"/>
        <end position="740"/>
    </location>
</feature>
<evidence type="ECO:0000256" key="2">
    <source>
        <dbReference type="ARBA" id="ARBA00022692"/>
    </source>
</evidence>
<feature type="transmembrane region" description="Helical" evidence="8">
    <location>
        <begin position="85"/>
        <end position="104"/>
    </location>
</feature>
<dbReference type="SFLD" id="SFLDS00003">
    <property type="entry name" value="Haloacid_Dehalogenase"/>
    <property type="match status" value="1"/>
</dbReference>
<feature type="transmembrane region" description="Helical" evidence="8">
    <location>
        <begin position="250"/>
        <end position="269"/>
    </location>
</feature>
<evidence type="ECO:0000259" key="9">
    <source>
        <dbReference type="SMART" id="SM00831"/>
    </source>
</evidence>
<dbReference type="Gene3D" id="2.70.150.10">
    <property type="entry name" value="Calcium-transporting ATPase, cytoplasmic transduction domain A"/>
    <property type="match status" value="1"/>
</dbReference>
<dbReference type="EMBL" id="JAUSUR010000004">
    <property type="protein sequence ID" value="MDQ0361640.1"/>
    <property type="molecule type" value="Genomic_DNA"/>
</dbReference>
<gene>
    <name evidence="10" type="ORF">J2S15_002390</name>
</gene>
<name>A0ABU0E560_9FIRM</name>
<proteinExistence type="predicted"/>
<dbReference type="RefSeq" id="WP_307408529.1">
    <property type="nucleotide sequence ID" value="NZ_JAUSUR010000004.1"/>
</dbReference>
<dbReference type="InterPro" id="IPR023298">
    <property type="entry name" value="ATPase_P-typ_TM_dom_sf"/>
</dbReference>
<keyword evidence="2 8" id="KW-0812">Transmembrane</keyword>
<feature type="domain" description="Cation-transporting P-type ATPase N-terminal" evidence="9">
    <location>
        <begin position="7"/>
        <end position="81"/>
    </location>
</feature>
<dbReference type="Pfam" id="PF13246">
    <property type="entry name" value="Cation_ATPase"/>
    <property type="match status" value="1"/>
</dbReference>
<dbReference type="InterPro" id="IPR023214">
    <property type="entry name" value="HAD_sf"/>
</dbReference>
<evidence type="ECO:0000256" key="7">
    <source>
        <dbReference type="ARBA" id="ARBA00023136"/>
    </source>
</evidence>
<dbReference type="PROSITE" id="PS00154">
    <property type="entry name" value="ATPASE_E1_E2"/>
    <property type="match status" value="1"/>
</dbReference>
<dbReference type="Gene3D" id="1.20.1110.10">
    <property type="entry name" value="Calcium-transporting ATPase, transmembrane domain"/>
    <property type="match status" value="1"/>
</dbReference>
<evidence type="ECO:0000256" key="5">
    <source>
        <dbReference type="ARBA" id="ARBA00022967"/>
    </source>
</evidence>
<dbReference type="Pfam" id="PF00690">
    <property type="entry name" value="Cation_ATPase_N"/>
    <property type="match status" value="1"/>
</dbReference>
<dbReference type="InterPro" id="IPR001757">
    <property type="entry name" value="P_typ_ATPase"/>
</dbReference>
<evidence type="ECO:0000256" key="6">
    <source>
        <dbReference type="ARBA" id="ARBA00022989"/>
    </source>
</evidence>
<dbReference type="InterPro" id="IPR006068">
    <property type="entry name" value="ATPase_P-typ_cation-transptr_C"/>
</dbReference>
<feature type="transmembrane region" description="Helical" evidence="8">
    <location>
        <begin position="861"/>
        <end position="881"/>
    </location>
</feature>
<evidence type="ECO:0000313" key="10">
    <source>
        <dbReference type="EMBL" id="MDQ0361640.1"/>
    </source>
</evidence>
<dbReference type="Gene3D" id="3.40.1110.10">
    <property type="entry name" value="Calcium-transporting ATPase, cytoplasmic domain N"/>
    <property type="match status" value="1"/>
</dbReference>
<dbReference type="Proteomes" id="UP001230220">
    <property type="component" value="Unassembled WGS sequence"/>
</dbReference>
<feature type="transmembrane region" description="Helical" evidence="8">
    <location>
        <begin position="61"/>
        <end position="79"/>
    </location>
</feature>
<evidence type="ECO:0000256" key="8">
    <source>
        <dbReference type="SAM" id="Phobius"/>
    </source>
</evidence>
<dbReference type="InterPro" id="IPR036412">
    <property type="entry name" value="HAD-like_sf"/>
</dbReference>
<evidence type="ECO:0000256" key="3">
    <source>
        <dbReference type="ARBA" id="ARBA00022741"/>
    </source>
</evidence>
<dbReference type="SMART" id="SM00831">
    <property type="entry name" value="Cation_ATPase_N"/>
    <property type="match status" value="1"/>
</dbReference>
<keyword evidence="11" id="KW-1185">Reference proteome</keyword>
<sequence length="888" mass="97117">MENKGKEFYRASSSQVVEELNTSIESGLSDKEVQKRVEQYGKNVLETGEKISAWKILFEKVNNIIVYLLLSASVVSFLMNDPIEGVAVLIAVFIAVIFGFVTEFKAQKSVESLQGMIENTTTVIRDGEKKIIPSEELVPGDIMLLVGGDSISADGRLVQDQNFACIESALTGESAPVSKDSEAVFDEEEVSIGDRTNFVFAGTAVTRGNATAVVTATGMDSEVGQISSMLKDHKKEETPLNKELEHLGRLLILLAAIFAVLVIIVGLLTGREFGFIIQIALILAIAAIPEAMPAVSTITLARGMSRMSEHKALVKSLPAVETLGSTSVICSDKTGTLTENQMTVERIYLLNDGVYEVTGGGYQTKGDVTKDGKNVSLEEDKQLKDFIYASVLNTNATITIDDNNENAIIGDPTEGALIVLGEKLQVTRSGLEESEYKRLDEIPFNSKLKYMITLYESAEGKKTYIKGGPDVLLDMSHHDQDTKEEIDRANQELAKKGLRVLAIGEITDNEAIYTNNCDGNVKILGLVGIIDPPREDVKEAIRICQDAGIRVKMITGDHPQTASMIAKDIGMSEYEETMTGFEFDKSEKDDSFSKEVCKTGVFARVSPRNKLEIVNILKNNGEVVAMTGDGVNDAPALNGADIGVAMGIRGTEVAKEASDMILTDDKFSTIVDAVREGRIIFANIKKFVYYLFSCNMVEITAIMLSLIFLLPDLPVLPLHILWLNLVVDIFPAMSLGFEPAEDNIMKQPPRDKNEGLLSKKFLLKILLSGAVLGLSSFAIFQIMLMRGAPVIEAQTTTFTLMAIMQLLHILNVRRDKIFGIDKSLLQNKTMIISMLLSVSLQLMVIYVPFLNDVVGTVPLPLIDWVLIITISVIATVLVTILKKVTGLK</sequence>
<evidence type="ECO:0000256" key="1">
    <source>
        <dbReference type="ARBA" id="ARBA00004141"/>
    </source>
</evidence>
<dbReference type="InterPro" id="IPR044492">
    <property type="entry name" value="P_typ_ATPase_HD_dom"/>
</dbReference>
<feature type="transmembrane region" description="Helical" evidence="8">
    <location>
        <begin position="687"/>
        <end position="708"/>
    </location>
</feature>
<dbReference type="SUPFAM" id="SSF56784">
    <property type="entry name" value="HAD-like"/>
    <property type="match status" value="1"/>
</dbReference>
<feature type="transmembrane region" description="Helical" evidence="8">
    <location>
        <begin position="831"/>
        <end position="849"/>
    </location>
</feature>
<keyword evidence="4" id="KW-0067">ATP-binding</keyword>
<dbReference type="Pfam" id="PF00122">
    <property type="entry name" value="E1-E2_ATPase"/>
    <property type="match status" value="1"/>
</dbReference>
<dbReference type="InterPro" id="IPR059000">
    <property type="entry name" value="ATPase_P-type_domA"/>
</dbReference>
<dbReference type="Gene3D" id="3.40.50.1000">
    <property type="entry name" value="HAD superfamily/HAD-like"/>
    <property type="match status" value="1"/>
</dbReference>
<comment type="subcellular location">
    <subcellularLocation>
        <location evidence="1">Membrane</location>
        <topology evidence="1">Multi-pass membrane protein</topology>
    </subcellularLocation>
</comment>
<keyword evidence="6 8" id="KW-1133">Transmembrane helix</keyword>
<reference evidence="10 11" key="1">
    <citation type="submission" date="2023-07" db="EMBL/GenBank/DDBJ databases">
        <title>Genomic Encyclopedia of Type Strains, Phase IV (KMG-IV): sequencing the most valuable type-strain genomes for metagenomic binning, comparative biology and taxonomic classification.</title>
        <authorList>
            <person name="Goeker M."/>
        </authorList>
    </citation>
    <scope>NUCLEOTIDE SEQUENCE [LARGE SCALE GENOMIC DNA]</scope>
    <source>
        <strain evidence="10 11">DSM 16784</strain>
    </source>
</reference>
<keyword evidence="5" id="KW-1278">Translocase</keyword>
<dbReference type="SUPFAM" id="SSF81665">
    <property type="entry name" value="Calcium ATPase, transmembrane domain M"/>
    <property type="match status" value="1"/>
</dbReference>
<feature type="transmembrane region" description="Helical" evidence="8">
    <location>
        <begin position="761"/>
        <end position="784"/>
    </location>
</feature>
<dbReference type="InterPro" id="IPR008250">
    <property type="entry name" value="ATPase_P-typ_transduc_dom_A_sf"/>
</dbReference>
<dbReference type="PANTHER" id="PTHR42861">
    <property type="entry name" value="CALCIUM-TRANSPORTING ATPASE"/>
    <property type="match status" value="1"/>
</dbReference>
<feature type="transmembrane region" description="Helical" evidence="8">
    <location>
        <begin position="275"/>
        <end position="301"/>
    </location>
</feature>
<dbReference type="InterPro" id="IPR018303">
    <property type="entry name" value="ATPase_P-typ_P_site"/>
</dbReference>
<protein>
    <submittedName>
        <fullName evidence="10">Ca2+-transporting ATPase</fullName>
    </submittedName>
</protein>
<dbReference type="SUPFAM" id="SSF81653">
    <property type="entry name" value="Calcium ATPase, transduction domain A"/>
    <property type="match status" value="1"/>
</dbReference>
<organism evidence="10 11">
    <name type="scientific">Breznakia pachnodae</name>
    <dbReference type="NCBI Taxonomy" id="265178"/>
    <lineage>
        <taxon>Bacteria</taxon>
        <taxon>Bacillati</taxon>
        <taxon>Bacillota</taxon>
        <taxon>Erysipelotrichia</taxon>
        <taxon>Erysipelotrichales</taxon>
        <taxon>Erysipelotrichaceae</taxon>
        <taxon>Breznakia</taxon>
    </lineage>
</organism>
<feature type="transmembrane region" description="Helical" evidence="8">
    <location>
        <begin position="790"/>
        <end position="810"/>
    </location>
</feature>
<dbReference type="InterPro" id="IPR004014">
    <property type="entry name" value="ATPase_P-typ_cation-transptr_N"/>
</dbReference>
<dbReference type="SFLD" id="SFLDF00027">
    <property type="entry name" value="p-type_atpase"/>
    <property type="match status" value="1"/>
</dbReference>
<dbReference type="SFLD" id="SFLDG00002">
    <property type="entry name" value="C1.7:_P-type_atpase_like"/>
    <property type="match status" value="1"/>
</dbReference>
<dbReference type="PRINTS" id="PR00120">
    <property type="entry name" value="HATPASE"/>
</dbReference>
<accession>A0ABU0E560</accession>
<comment type="caution">
    <text evidence="10">The sequence shown here is derived from an EMBL/GenBank/DDBJ whole genome shotgun (WGS) entry which is preliminary data.</text>
</comment>
<evidence type="ECO:0000313" key="11">
    <source>
        <dbReference type="Proteomes" id="UP001230220"/>
    </source>
</evidence>
<keyword evidence="7 8" id="KW-0472">Membrane</keyword>
<dbReference type="NCBIfam" id="TIGR01494">
    <property type="entry name" value="ATPase_P-type"/>
    <property type="match status" value="3"/>
</dbReference>
<dbReference type="PRINTS" id="PR00119">
    <property type="entry name" value="CATATPASE"/>
</dbReference>
<dbReference type="InterPro" id="IPR023299">
    <property type="entry name" value="ATPase_P-typ_cyto_dom_N"/>
</dbReference>
<evidence type="ECO:0000256" key="4">
    <source>
        <dbReference type="ARBA" id="ARBA00022840"/>
    </source>
</evidence>